<reference evidence="1" key="2">
    <citation type="journal article" date="2021" name="PeerJ">
        <title>Extensive microbial diversity within the chicken gut microbiome revealed by metagenomics and culture.</title>
        <authorList>
            <person name="Gilroy R."/>
            <person name="Ravi A."/>
            <person name="Getino M."/>
            <person name="Pursley I."/>
            <person name="Horton D.L."/>
            <person name="Alikhan N.F."/>
            <person name="Baker D."/>
            <person name="Gharbi K."/>
            <person name="Hall N."/>
            <person name="Watson M."/>
            <person name="Adriaenssens E.M."/>
            <person name="Foster-Nyarko E."/>
            <person name="Jarju S."/>
            <person name="Secka A."/>
            <person name="Antonio M."/>
            <person name="Oren A."/>
            <person name="Chaudhuri R.R."/>
            <person name="La Ragione R."/>
            <person name="Hildebrand F."/>
            <person name="Pallen M.J."/>
        </authorList>
    </citation>
    <scope>NUCLEOTIDE SEQUENCE</scope>
    <source>
        <strain evidence="1">ChiSjej3B21-11622</strain>
    </source>
</reference>
<evidence type="ECO:0000313" key="1">
    <source>
        <dbReference type="EMBL" id="HIQ95065.1"/>
    </source>
</evidence>
<protein>
    <submittedName>
        <fullName evidence="1">Uncharacterized protein</fullName>
    </submittedName>
</protein>
<sequence>MGPKEEAEGKSGTRLIFRGNKNIILRTFNKEKIMHFTFFQYTHTRNEGQTEK</sequence>
<proteinExistence type="predicted"/>
<comment type="caution">
    <text evidence="1">The sequence shown here is derived from an EMBL/GenBank/DDBJ whole genome shotgun (WGS) entry which is preliminary data.</text>
</comment>
<evidence type="ECO:0000313" key="2">
    <source>
        <dbReference type="Proteomes" id="UP000886886"/>
    </source>
</evidence>
<dbReference type="EMBL" id="DVFT01000012">
    <property type="protein sequence ID" value="HIQ95065.1"/>
    <property type="molecule type" value="Genomic_DNA"/>
</dbReference>
<reference evidence="1" key="1">
    <citation type="submission" date="2020-10" db="EMBL/GenBank/DDBJ databases">
        <authorList>
            <person name="Gilroy R."/>
        </authorList>
    </citation>
    <scope>NUCLEOTIDE SEQUENCE</scope>
    <source>
        <strain evidence="1">ChiSjej3B21-11622</strain>
    </source>
</reference>
<accession>A0A9D0ZTD9</accession>
<name>A0A9D0ZTD9_9FIRM</name>
<dbReference type="Proteomes" id="UP000886886">
    <property type="component" value="Unassembled WGS sequence"/>
</dbReference>
<gene>
    <name evidence="1" type="ORF">IAB26_00735</name>
</gene>
<dbReference type="AlphaFoldDB" id="A0A9D0ZTD9"/>
<organism evidence="1 2">
    <name type="scientific">Candidatus Limivivens merdigallinarum</name>
    <dbReference type="NCBI Taxonomy" id="2840859"/>
    <lineage>
        <taxon>Bacteria</taxon>
        <taxon>Bacillati</taxon>
        <taxon>Bacillota</taxon>
        <taxon>Clostridia</taxon>
        <taxon>Lachnospirales</taxon>
        <taxon>Lachnospiraceae</taxon>
        <taxon>Lachnospiraceae incertae sedis</taxon>
        <taxon>Candidatus Limivivens</taxon>
    </lineage>
</organism>